<accession>A0A5J6TB71</accession>
<sequence length="464" mass="49156">MANVWYIGEYDVREVFGQRFDKTNGWSIPESAFTGSQLTQLNVDSNFLLGQSSGPRVKPFKADSINGPDAYLKAMQDTLAASEAIQAAIPGRLSASTLDDAYGLRPEAVFDASDKANGSLPSVADTGQSMTVFGNSPFSISNGKMVHTPSVANNNAAYAQIELPTNVEEVVVDAEFPSNSTGAIAIVVPSDAWANGSLSAAGVHFVLYGNGNWNMGYWTGSGVTGTKVGRVGDMKDGKPKQITLRIDRANSTVYIMAPTGEVIIYTAATVPSQSSRWAIVELYEGVQADVPAKILRFSARSSLPNRFFVSTGDLAQRLGRGLYLATSTVAELTSETANGVDIIDSYNSTIRATVDRPPSGRVAVRLEAHLNITSATRVFFRCGQDIVGGSSAGVDGSTEELEAYVSTAINGRRSAMGIVNIPNGVGRCDIVGSISRYGGSVGSAKYMLENATGRKVRMIVTPIN</sequence>
<proteinExistence type="predicted"/>
<name>A0A5J6TB71_9CAUD</name>
<dbReference type="EMBL" id="MN234162">
    <property type="protein sequence ID" value="QFG08146.1"/>
    <property type="molecule type" value="Genomic_DNA"/>
</dbReference>
<gene>
    <name evidence="1" type="primary">4</name>
    <name evidence="1" type="ORF">PBI_GRETELLYN_4</name>
</gene>
<protein>
    <submittedName>
        <fullName evidence="1">Lipase</fullName>
    </submittedName>
</protein>
<evidence type="ECO:0000313" key="1">
    <source>
        <dbReference type="EMBL" id="QFG08146.1"/>
    </source>
</evidence>
<dbReference type="Proteomes" id="UP000325832">
    <property type="component" value="Genome"/>
</dbReference>
<organism evidence="1 2">
    <name type="scientific">Gordonia phage GretelLyn</name>
    <dbReference type="NCBI Taxonomy" id="2599844"/>
    <lineage>
        <taxon>Viruses</taxon>
        <taxon>Duplodnaviria</taxon>
        <taxon>Heunggongvirae</taxon>
        <taxon>Uroviricota</taxon>
        <taxon>Caudoviricetes</taxon>
        <taxon>Dovevirinae</taxon>
        <taxon>Lambovirus</taxon>
        <taxon>Lambovirus sadboi</taxon>
    </lineage>
</organism>
<reference evidence="1 2" key="1">
    <citation type="submission" date="2019-07" db="EMBL/GenBank/DDBJ databases">
        <authorList>
            <person name="Lauer M.J."/>
            <person name="Stoner T.H."/>
            <person name="Garlena R.A."/>
            <person name="Russell D.A."/>
            <person name="Pope W.H."/>
            <person name="Jacobs-Sera D."/>
            <person name="Hatfull G.F."/>
        </authorList>
    </citation>
    <scope>NUCLEOTIDE SEQUENCE [LARGE SCALE GENOMIC DNA]</scope>
</reference>
<evidence type="ECO:0000313" key="2">
    <source>
        <dbReference type="Proteomes" id="UP000325832"/>
    </source>
</evidence>